<proteinExistence type="predicted"/>
<reference evidence="2" key="1">
    <citation type="submission" date="2022-08" db="EMBL/GenBank/DDBJ databases">
        <title>Novel sulfate-reducing endosymbionts in the free-living metamonad Anaeramoeba.</title>
        <authorList>
            <person name="Jerlstrom-Hultqvist J."/>
            <person name="Cepicka I."/>
            <person name="Gallot-Lavallee L."/>
            <person name="Salas-Leiva D."/>
            <person name="Curtis B.A."/>
            <person name="Zahonova K."/>
            <person name="Pipaliya S."/>
            <person name="Dacks J."/>
            <person name="Roger A.J."/>
        </authorList>
    </citation>
    <scope>NUCLEOTIDE SEQUENCE</scope>
    <source>
        <strain evidence="2">Schooner1</strain>
    </source>
</reference>
<dbReference type="EMBL" id="JAOAOG010000276">
    <property type="protein sequence ID" value="KAJ6233383.1"/>
    <property type="molecule type" value="Genomic_DNA"/>
</dbReference>
<evidence type="ECO:0000256" key="1">
    <source>
        <dbReference type="SAM" id="Coils"/>
    </source>
</evidence>
<sequence>MNKVFKDLKKTKFLLEKSKDENSNLTMKSQKLENQKTESLNEINKLKQVVENYKRIEEIILKSLILNPITSGSSTALGIFSDIIKNKNQNKKKENIEKDHDN</sequence>
<protein>
    <submittedName>
        <fullName evidence="2">Uncharacterized protein</fullName>
    </submittedName>
</protein>
<feature type="coiled-coil region" evidence="1">
    <location>
        <begin position="15"/>
        <end position="56"/>
    </location>
</feature>
<keyword evidence="1" id="KW-0175">Coiled coil</keyword>
<evidence type="ECO:0000313" key="2">
    <source>
        <dbReference type="EMBL" id="KAJ6233383.1"/>
    </source>
</evidence>
<dbReference type="Proteomes" id="UP001150062">
    <property type="component" value="Unassembled WGS sequence"/>
</dbReference>
<keyword evidence="3" id="KW-1185">Reference proteome</keyword>
<comment type="caution">
    <text evidence="2">The sequence shown here is derived from an EMBL/GenBank/DDBJ whole genome shotgun (WGS) entry which is preliminary data.</text>
</comment>
<organism evidence="2 3">
    <name type="scientific">Anaeramoeba flamelloides</name>
    <dbReference type="NCBI Taxonomy" id="1746091"/>
    <lineage>
        <taxon>Eukaryota</taxon>
        <taxon>Metamonada</taxon>
        <taxon>Anaeramoebidae</taxon>
        <taxon>Anaeramoeba</taxon>
    </lineage>
</organism>
<accession>A0ABQ8XLA5</accession>
<gene>
    <name evidence="2" type="ORF">M0813_29687</name>
</gene>
<name>A0ABQ8XLA5_9EUKA</name>
<evidence type="ECO:0000313" key="3">
    <source>
        <dbReference type="Proteomes" id="UP001150062"/>
    </source>
</evidence>